<protein>
    <submittedName>
        <fullName evidence="2">Uncharacterized protein</fullName>
    </submittedName>
</protein>
<feature type="region of interest" description="Disordered" evidence="1">
    <location>
        <begin position="77"/>
        <end position="126"/>
    </location>
</feature>
<dbReference type="EMBL" id="UZAU01000210">
    <property type="status" value="NOT_ANNOTATED_CDS"/>
    <property type="molecule type" value="Genomic_DNA"/>
</dbReference>
<evidence type="ECO:0000313" key="3">
    <source>
        <dbReference type="Proteomes" id="UP000596661"/>
    </source>
</evidence>
<name>A0A803NUC6_CANSA</name>
<keyword evidence="3" id="KW-1185">Reference proteome</keyword>
<evidence type="ECO:0000313" key="2">
    <source>
        <dbReference type="EnsemblPlants" id="cds.evm.model.02.1624"/>
    </source>
</evidence>
<proteinExistence type="predicted"/>
<sequence length="228" mass="24490">MAGSQTNGDNNKGSFSVGTMNIPLPGNGTTLVDIINGGVGGTTVTPLNLFHETTGHGGETSTPAATVGHFLPITPAMEEDTERRNPRRKAQPQNEVNDVESHSSSSYSRTPSVYTKSGFMETPRGKRYHVHRGDLRDRLNETFRARSQTPQNQVEPWDTPVGDQGLKNGNNPTNVVNSPNAPIATTEVVIPTNIAVVVALPETTQNNTVMPGGVDQSILLRALKIIEQ</sequence>
<dbReference type="EnsemblPlants" id="evm.model.02.1624">
    <property type="protein sequence ID" value="cds.evm.model.02.1624"/>
    <property type="gene ID" value="evm.TU.02.1624"/>
</dbReference>
<feature type="compositionally biased region" description="Low complexity" evidence="1">
    <location>
        <begin position="102"/>
        <end position="112"/>
    </location>
</feature>
<dbReference type="Gramene" id="evm.model.02.1624">
    <property type="protein sequence ID" value="cds.evm.model.02.1624"/>
    <property type="gene ID" value="evm.TU.02.1624"/>
</dbReference>
<reference evidence="2" key="1">
    <citation type="submission" date="2018-11" db="EMBL/GenBank/DDBJ databases">
        <authorList>
            <person name="Grassa J C."/>
        </authorList>
    </citation>
    <scope>NUCLEOTIDE SEQUENCE [LARGE SCALE GENOMIC DNA]</scope>
</reference>
<dbReference type="Proteomes" id="UP000596661">
    <property type="component" value="Chromosome 2"/>
</dbReference>
<evidence type="ECO:0000256" key="1">
    <source>
        <dbReference type="SAM" id="MobiDB-lite"/>
    </source>
</evidence>
<organism evidence="2 3">
    <name type="scientific">Cannabis sativa</name>
    <name type="common">Hemp</name>
    <name type="synonym">Marijuana</name>
    <dbReference type="NCBI Taxonomy" id="3483"/>
    <lineage>
        <taxon>Eukaryota</taxon>
        <taxon>Viridiplantae</taxon>
        <taxon>Streptophyta</taxon>
        <taxon>Embryophyta</taxon>
        <taxon>Tracheophyta</taxon>
        <taxon>Spermatophyta</taxon>
        <taxon>Magnoliopsida</taxon>
        <taxon>eudicotyledons</taxon>
        <taxon>Gunneridae</taxon>
        <taxon>Pentapetalae</taxon>
        <taxon>rosids</taxon>
        <taxon>fabids</taxon>
        <taxon>Rosales</taxon>
        <taxon>Cannabaceae</taxon>
        <taxon>Cannabis</taxon>
    </lineage>
</organism>
<reference evidence="2" key="2">
    <citation type="submission" date="2021-03" db="UniProtKB">
        <authorList>
            <consortium name="EnsemblPlants"/>
        </authorList>
    </citation>
    <scope>IDENTIFICATION</scope>
</reference>
<dbReference type="AlphaFoldDB" id="A0A803NUC6"/>
<accession>A0A803NUC6</accession>